<dbReference type="EMBL" id="SWDX01000015">
    <property type="protein sequence ID" value="TKC55811.1"/>
    <property type="molecule type" value="Genomic_DNA"/>
</dbReference>
<sequence length="340" mass="39424">MVKNIAGDPPISVVMPVYNASQFLNQAIDSILTQTYTDFEFIIINDGSTDNTDTIINSYTDNRIKYFINPVNLGIVETLNKGIDLARGKYLARMDADDIALPERFEKQYHLMEHNPQIAVCGSHAFNINDSGIKTGNNAFPIADKEIKAQLLFHNTFIHPTTFFKTEVIKKYKYQGDYHYAEDYYLLAQIATEHELANLDEELLLYRVHELNTTSTKSKEMKEAHIKVIDYQISILLNKKADPLFITQLYTLPAHDFTTYSLPIYENILNTLLNANKLNPVYDNRVFHEVLHLYWYKVLYEIGSRNAFFNFLSSPLLSWHALTFKQFRRMFKTSVKSLFN</sequence>
<dbReference type="RefSeq" id="WP_136882167.1">
    <property type="nucleotide sequence ID" value="NZ_SWDX01000015.1"/>
</dbReference>
<protein>
    <submittedName>
        <fullName evidence="2">Glycosyltransferase</fullName>
    </submittedName>
</protein>
<dbReference type="Gene3D" id="3.90.550.10">
    <property type="entry name" value="Spore Coat Polysaccharide Biosynthesis Protein SpsA, Chain A"/>
    <property type="match status" value="1"/>
</dbReference>
<dbReference type="Pfam" id="PF00535">
    <property type="entry name" value="Glycos_transf_2"/>
    <property type="match status" value="1"/>
</dbReference>
<name>A0A4U1FXU4_9SPHI</name>
<gene>
    <name evidence="2" type="ORF">FBD94_24510</name>
</gene>
<keyword evidence="2" id="KW-0808">Transferase</keyword>
<dbReference type="PANTHER" id="PTHR22916:SF3">
    <property type="entry name" value="UDP-GLCNAC:BETAGAL BETA-1,3-N-ACETYLGLUCOSAMINYLTRANSFERASE-LIKE PROTEIN 1"/>
    <property type="match status" value="1"/>
</dbReference>
<dbReference type="GO" id="GO:0016758">
    <property type="term" value="F:hexosyltransferase activity"/>
    <property type="evidence" value="ECO:0007669"/>
    <property type="project" value="UniProtKB-ARBA"/>
</dbReference>
<dbReference type="InterPro" id="IPR001173">
    <property type="entry name" value="Glyco_trans_2-like"/>
</dbReference>
<evidence type="ECO:0000313" key="3">
    <source>
        <dbReference type="Proteomes" id="UP000309594"/>
    </source>
</evidence>
<comment type="caution">
    <text evidence="2">The sequence shown here is derived from an EMBL/GenBank/DDBJ whole genome shotgun (WGS) entry which is preliminary data.</text>
</comment>
<dbReference type="SUPFAM" id="SSF53448">
    <property type="entry name" value="Nucleotide-diphospho-sugar transferases"/>
    <property type="match status" value="1"/>
</dbReference>
<accession>A0A4U1FXU4</accession>
<organism evidence="2 3">
    <name type="scientific">Pedobacter hiemivivus</name>
    <dbReference type="NCBI Taxonomy" id="2530454"/>
    <lineage>
        <taxon>Bacteria</taxon>
        <taxon>Pseudomonadati</taxon>
        <taxon>Bacteroidota</taxon>
        <taxon>Sphingobacteriia</taxon>
        <taxon>Sphingobacteriales</taxon>
        <taxon>Sphingobacteriaceae</taxon>
        <taxon>Pedobacter</taxon>
    </lineage>
</organism>
<dbReference type="AlphaFoldDB" id="A0A4U1FXU4"/>
<proteinExistence type="predicted"/>
<dbReference type="PANTHER" id="PTHR22916">
    <property type="entry name" value="GLYCOSYLTRANSFERASE"/>
    <property type="match status" value="1"/>
</dbReference>
<evidence type="ECO:0000259" key="1">
    <source>
        <dbReference type="Pfam" id="PF00535"/>
    </source>
</evidence>
<feature type="domain" description="Glycosyltransferase 2-like" evidence="1">
    <location>
        <begin position="12"/>
        <end position="164"/>
    </location>
</feature>
<dbReference type="Proteomes" id="UP000309594">
    <property type="component" value="Unassembled WGS sequence"/>
</dbReference>
<evidence type="ECO:0000313" key="2">
    <source>
        <dbReference type="EMBL" id="TKC55811.1"/>
    </source>
</evidence>
<reference evidence="2 3" key="1">
    <citation type="submission" date="2019-04" db="EMBL/GenBank/DDBJ databases">
        <title>Pedobacter sp. RP-1-16 sp. nov., isolated from Arctic soil.</title>
        <authorList>
            <person name="Dahal R.H."/>
            <person name="Kim D.-U."/>
        </authorList>
    </citation>
    <scope>NUCLEOTIDE SEQUENCE [LARGE SCALE GENOMIC DNA]</scope>
    <source>
        <strain evidence="2 3">RP-1-16</strain>
    </source>
</reference>
<dbReference type="InterPro" id="IPR029044">
    <property type="entry name" value="Nucleotide-diphossugar_trans"/>
</dbReference>